<evidence type="ECO:0000256" key="1">
    <source>
        <dbReference type="ARBA" id="ARBA00004477"/>
    </source>
</evidence>
<feature type="transmembrane region" description="Helical" evidence="10">
    <location>
        <begin position="211"/>
        <end position="236"/>
    </location>
</feature>
<evidence type="ECO:0000256" key="4">
    <source>
        <dbReference type="ARBA" id="ARBA00022676"/>
    </source>
</evidence>
<feature type="transmembrane region" description="Helical" evidence="10">
    <location>
        <begin position="552"/>
        <end position="569"/>
    </location>
</feature>
<keyword evidence="9 10" id="KW-0472">Membrane</keyword>
<reference evidence="11 12" key="1">
    <citation type="submission" date="2016-11" db="EMBL/GenBank/DDBJ databases">
        <title>The macronuclear genome of Stentor coeruleus: a giant cell with tiny introns.</title>
        <authorList>
            <person name="Slabodnick M."/>
            <person name="Ruby J.G."/>
            <person name="Reiff S.B."/>
            <person name="Swart E.C."/>
            <person name="Gosai S."/>
            <person name="Prabakaran S."/>
            <person name="Witkowska E."/>
            <person name="Larue G.E."/>
            <person name="Fisher S."/>
            <person name="Freeman R.M."/>
            <person name="Gunawardena J."/>
            <person name="Chu W."/>
            <person name="Stover N.A."/>
            <person name="Gregory B.D."/>
            <person name="Nowacki M."/>
            <person name="Derisi J."/>
            <person name="Roy S.W."/>
            <person name="Marshall W.F."/>
            <person name="Sood P."/>
        </authorList>
    </citation>
    <scope>NUCLEOTIDE SEQUENCE [LARGE SCALE GENOMIC DNA]</scope>
    <source>
        <strain evidence="11">WM001</strain>
    </source>
</reference>
<feature type="transmembrane region" description="Helical" evidence="10">
    <location>
        <begin position="242"/>
        <end position="261"/>
    </location>
</feature>
<organism evidence="11 12">
    <name type="scientific">Stentor coeruleus</name>
    <dbReference type="NCBI Taxonomy" id="5963"/>
    <lineage>
        <taxon>Eukaryota</taxon>
        <taxon>Sar</taxon>
        <taxon>Alveolata</taxon>
        <taxon>Ciliophora</taxon>
        <taxon>Postciliodesmatophora</taxon>
        <taxon>Heterotrichea</taxon>
        <taxon>Heterotrichida</taxon>
        <taxon>Stentoridae</taxon>
        <taxon>Stentor</taxon>
    </lineage>
</organism>
<dbReference type="InterPro" id="IPR004856">
    <property type="entry name" value="Glyco_trans_ALG6/ALG8"/>
</dbReference>
<feature type="transmembrane region" description="Helical" evidence="10">
    <location>
        <begin position="172"/>
        <end position="191"/>
    </location>
</feature>
<feature type="transmembrane region" description="Helical" evidence="10">
    <location>
        <begin position="429"/>
        <end position="448"/>
    </location>
</feature>
<evidence type="ECO:0000313" key="11">
    <source>
        <dbReference type="EMBL" id="OMJ91970.1"/>
    </source>
</evidence>
<dbReference type="Proteomes" id="UP000187209">
    <property type="component" value="Unassembled WGS sequence"/>
</dbReference>
<comment type="caution">
    <text evidence="11">The sequence shown here is derived from an EMBL/GenBank/DDBJ whole genome shotgun (WGS) entry which is preliminary data.</text>
</comment>
<keyword evidence="8 10" id="KW-1133">Transmembrane helix</keyword>
<dbReference type="PANTHER" id="PTHR12413">
    <property type="entry name" value="DOLICHYL GLYCOSYLTRANSFERASE"/>
    <property type="match status" value="1"/>
</dbReference>
<name>A0A1R2CSM3_9CILI</name>
<evidence type="ECO:0000256" key="6">
    <source>
        <dbReference type="ARBA" id="ARBA00022692"/>
    </source>
</evidence>
<dbReference type="UniPathway" id="UPA00378"/>
<evidence type="ECO:0000256" key="5">
    <source>
        <dbReference type="ARBA" id="ARBA00022679"/>
    </source>
</evidence>
<evidence type="ECO:0000256" key="3">
    <source>
        <dbReference type="ARBA" id="ARBA00008715"/>
    </source>
</evidence>
<feature type="transmembrane region" description="Helical" evidence="10">
    <location>
        <begin position="268"/>
        <end position="299"/>
    </location>
</feature>
<keyword evidence="12" id="KW-1185">Reference proteome</keyword>
<dbReference type="InterPro" id="IPR016135">
    <property type="entry name" value="UBQ-conjugating_enzyme/RWD"/>
</dbReference>
<dbReference type="GO" id="GO:0042281">
    <property type="term" value="F:dolichyl pyrophosphate Man9GlcNAc2 alpha-1,3-glucosyltransferase activity"/>
    <property type="evidence" value="ECO:0007669"/>
    <property type="project" value="TreeGrafter"/>
</dbReference>
<dbReference type="Pfam" id="PF03155">
    <property type="entry name" value="Alg6_Alg8"/>
    <property type="match status" value="1"/>
</dbReference>
<protein>
    <recommendedName>
        <fullName evidence="10">Alpha-1,3-glucosyltransferase</fullName>
        <ecNumber evidence="10">2.4.1.-</ecNumber>
    </recommendedName>
</protein>
<keyword evidence="5 10" id="KW-0808">Transferase</keyword>
<dbReference type="AlphaFoldDB" id="A0A1R2CSM3"/>
<feature type="transmembrane region" description="Helical" evidence="10">
    <location>
        <begin position="499"/>
        <end position="520"/>
    </location>
</feature>
<dbReference type="PANTHER" id="PTHR12413:SF1">
    <property type="entry name" value="DOLICHYL PYROPHOSPHATE MAN9GLCNAC2 ALPHA-1,3-GLUCOSYLTRANSFERASE"/>
    <property type="match status" value="1"/>
</dbReference>
<accession>A0A1R2CSM3</accession>
<dbReference type="SUPFAM" id="SSF54495">
    <property type="entry name" value="UBC-like"/>
    <property type="match status" value="1"/>
</dbReference>
<keyword evidence="6 10" id="KW-0812">Transmembrane</keyword>
<comment type="pathway">
    <text evidence="2 10">Protein modification; protein glycosylation.</text>
</comment>
<dbReference type="GO" id="GO:0005789">
    <property type="term" value="C:endoplasmic reticulum membrane"/>
    <property type="evidence" value="ECO:0007669"/>
    <property type="project" value="UniProtKB-SubCell"/>
</dbReference>
<gene>
    <name evidence="11" type="ORF">SteCoe_5406</name>
</gene>
<evidence type="ECO:0000256" key="10">
    <source>
        <dbReference type="RuleBase" id="RU363110"/>
    </source>
</evidence>
<dbReference type="EMBL" id="MPUH01000071">
    <property type="protein sequence ID" value="OMJ91970.1"/>
    <property type="molecule type" value="Genomic_DNA"/>
</dbReference>
<evidence type="ECO:0000256" key="7">
    <source>
        <dbReference type="ARBA" id="ARBA00022824"/>
    </source>
</evidence>
<evidence type="ECO:0000313" key="12">
    <source>
        <dbReference type="Proteomes" id="UP000187209"/>
    </source>
</evidence>
<evidence type="ECO:0000256" key="8">
    <source>
        <dbReference type="ARBA" id="ARBA00022989"/>
    </source>
</evidence>
<evidence type="ECO:0000256" key="9">
    <source>
        <dbReference type="ARBA" id="ARBA00023136"/>
    </source>
</evidence>
<feature type="transmembrane region" description="Helical" evidence="10">
    <location>
        <begin position="460"/>
        <end position="487"/>
    </location>
</feature>
<keyword evidence="4 10" id="KW-0328">Glycosyltransferase</keyword>
<feature type="transmembrane region" description="Helical" evidence="10">
    <location>
        <begin position="402"/>
        <end position="422"/>
    </location>
</feature>
<comment type="subcellular location">
    <subcellularLocation>
        <location evidence="1 10">Endoplasmic reticulum membrane</location>
        <topology evidence="1 10">Multi-pass membrane protein</topology>
    </subcellularLocation>
</comment>
<keyword evidence="7 10" id="KW-0256">Endoplasmic reticulum</keyword>
<evidence type="ECO:0000256" key="2">
    <source>
        <dbReference type="ARBA" id="ARBA00004922"/>
    </source>
</evidence>
<dbReference type="EC" id="2.4.1.-" evidence="10"/>
<proteinExistence type="inferred from homology"/>
<comment type="similarity">
    <text evidence="3 10">Belongs to the ALG6/ALG8 glucosyltransferase family.</text>
</comment>
<feature type="transmembrane region" description="Helical" evidence="10">
    <location>
        <begin position="341"/>
        <end position="364"/>
    </location>
</feature>
<sequence length="596" mass="68692">MNSANCLIEFSDVSDSFELITQVHGYSVNFYFDIPDKYPFEPPIVRISQSSNLTSLTEFPNNSNILEQILGHSWLPVQNLAEVSEKLILYAQQSFKLKHKALIIDFFSIRQRWSIATVLLISALLRTSVIYLPHSRGDSLIPGEYEKYHYWSSLTHTTLIEKWYNAEYQISLSIPPLGAYFVYILSFLSLWADENSISYETFYYDSDSYTIFIRFSTIIFEIIIFGISVLVFFRIYYKNLAVGVKSAACVMILACPCFVLVTDVKFSYNFIAIGLVLWAVIFVIQDISGLAIIFTGLALNFKQEAGMFFVPLIVACNIRIVKKARKVMRKTKPNMRTLVFIAEMAIGISSIFVCFVVCLGVLWAPWISSSEDIKQVLKNLSSVSYPNPDKIYNFISLIPDDYFSLAISYILTTIFSAPFLIFLHYKKPFIQSFLYCISGVSLSYYLFFLQESLDSLLYPLLPLGILLVIDYPEIFQAISLTFALTLYRQMSIDGSRSAYFGLGIFYYFISESYINSVSYFQSRKIVNFKVWKLVFICIHICEWINDEIFDMGIRYFVVGSLVVLWIWLLKGYKEIKKEATMHYNGRSVVLSRLKIK</sequence>